<keyword evidence="1" id="KW-0175">Coiled coil</keyword>
<protein>
    <submittedName>
        <fullName evidence="2">Uncharacterized protein</fullName>
    </submittedName>
</protein>
<organism evidence="2 3">
    <name type="scientific">Caenorhabditis bovis</name>
    <dbReference type="NCBI Taxonomy" id="2654633"/>
    <lineage>
        <taxon>Eukaryota</taxon>
        <taxon>Metazoa</taxon>
        <taxon>Ecdysozoa</taxon>
        <taxon>Nematoda</taxon>
        <taxon>Chromadorea</taxon>
        <taxon>Rhabditida</taxon>
        <taxon>Rhabditina</taxon>
        <taxon>Rhabditomorpha</taxon>
        <taxon>Rhabditoidea</taxon>
        <taxon>Rhabditidae</taxon>
        <taxon>Peloderinae</taxon>
        <taxon>Caenorhabditis</taxon>
    </lineage>
</organism>
<proteinExistence type="predicted"/>
<evidence type="ECO:0000313" key="2">
    <source>
        <dbReference type="EMBL" id="CAB3410588.1"/>
    </source>
</evidence>
<dbReference type="EMBL" id="CADEPM010000011">
    <property type="protein sequence ID" value="CAB3410588.1"/>
    <property type="molecule type" value="Genomic_DNA"/>
</dbReference>
<dbReference type="AlphaFoldDB" id="A0A8S1F482"/>
<name>A0A8S1F482_9PELO</name>
<evidence type="ECO:0000256" key="1">
    <source>
        <dbReference type="SAM" id="Coils"/>
    </source>
</evidence>
<gene>
    <name evidence="2" type="ORF">CBOVIS_LOCUS12095</name>
</gene>
<reference evidence="2 3" key="1">
    <citation type="submission" date="2020-04" db="EMBL/GenBank/DDBJ databases">
        <authorList>
            <person name="Laetsch R D."/>
            <person name="Stevens L."/>
            <person name="Kumar S."/>
            <person name="Blaxter L. M."/>
        </authorList>
    </citation>
    <scope>NUCLEOTIDE SEQUENCE [LARGE SCALE GENOMIC DNA]</scope>
</reference>
<accession>A0A8S1F482</accession>
<feature type="coiled-coil region" evidence="1">
    <location>
        <begin position="7"/>
        <end position="34"/>
    </location>
</feature>
<keyword evidence="3" id="KW-1185">Reference proteome</keyword>
<evidence type="ECO:0000313" key="3">
    <source>
        <dbReference type="Proteomes" id="UP000494206"/>
    </source>
</evidence>
<dbReference type="Proteomes" id="UP000494206">
    <property type="component" value="Unassembled WGS sequence"/>
</dbReference>
<comment type="caution">
    <text evidence="2">The sequence shown here is derived from an EMBL/GenBank/DDBJ whole genome shotgun (WGS) entry which is preliminary data.</text>
</comment>
<sequence length="140" mass="16104">MMSLKRLKSIGEELLAIQAEISEYRKNVEQIESMMNSDLHCARISGYLPNLKIKLLNCMNQQYLLIEEKRDELDSLLGALQTLYLEQTSAIFCGDVKIAIDFCRNLKNYTQTPDGECPTLKFHEEHAISRMLNDLSIFAQ</sequence>